<proteinExistence type="predicted"/>
<dbReference type="Proteomes" id="UP000199494">
    <property type="component" value="Unassembled WGS sequence"/>
</dbReference>
<dbReference type="EMBL" id="FMZE01000015">
    <property type="protein sequence ID" value="SDD96349.1"/>
    <property type="molecule type" value="Genomic_DNA"/>
</dbReference>
<dbReference type="RefSeq" id="WP_256328158.1">
    <property type="nucleotide sequence ID" value="NZ_CP016354.1"/>
</dbReference>
<organism evidence="1 2">
    <name type="scientific">Prauserella marina</name>
    <dbReference type="NCBI Taxonomy" id="530584"/>
    <lineage>
        <taxon>Bacteria</taxon>
        <taxon>Bacillati</taxon>
        <taxon>Actinomycetota</taxon>
        <taxon>Actinomycetes</taxon>
        <taxon>Pseudonocardiales</taxon>
        <taxon>Pseudonocardiaceae</taxon>
        <taxon>Prauserella</taxon>
    </lineage>
</organism>
<gene>
    <name evidence="1" type="ORF">SAMN05421630_11562</name>
</gene>
<reference evidence="1 2" key="1">
    <citation type="submission" date="2016-10" db="EMBL/GenBank/DDBJ databases">
        <authorList>
            <person name="de Groot N.N."/>
        </authorList>
    </citation>
    <scope>NUCLEOTIDE SEQUENCE [LARGE SCALE GENOMIC DNA]</scope>
    <source>
        <strain evidence="1 2">CGMCC 4.5506</strain>
    </source>
</reference>
<protein>
    <submittedName>
        <fullName evidence="1">Uncharacterized protein</fullName>
    </submittedName>
</protein>
<dbReference type="AlphaFoldDB" id="A0A1G6Z130"/>
<evidence type="ECO:0000313" key="1">
    <source>
        <dbReference type="EMBL" id="SDD96349.1"/>
    </source>
</evidence>
<sequence>MSIAVLSMPTIVGIIQGNADAHALDSVIEPLPGRHARSWVPAPP</sequence>
<name>A0A1G6Z130_9PSEU</name>
<accession>A0A1G6Z130</accession>
<keyword evidence="2" id="KW-1185">Reference proteome</keyword>
<evidence type="ECO:0000313" key="2">
    <source>
        <dbReference type="Proteomes" id="UP000199494"/>
    </source>
</evidence>